<evidence type="ECO:0000256" key="2">
    <source>
        <dbReference type="SAM" id="SignalP"/>
    </source>
</evidence>
<gene>
    <name evidence="3" type="ORF">ACFFQA_11820</name>
</gene>
<keyword evidence="2" id="KW-0732">Signal</keyword>
<accession>A0ABV5ZWL4</accession>
<dbReference type="PROSITE" id="PS51257">
    <property type="entry name" value="PROKAR_LIPOPROTEIN"/>
    <property type="match status" value="1"/>
</dbReference>
<feature type="region of interest" description="Disordered" evidence="1">
    <location>
        <begin position="24"/>
        <end position="66"/>
    </location>
</feature>
<protein>
    <submittedName>
        <fullName evidence="3">Uncharacterized protein</fullName>
    </submittedName>
</protein>
<sequence length="150" mass="15543">MVNRRAASLVIAAAIMVAMVSCTSPSASETSSPSSPTGSSAQSRSPQDPILGVVTPPDEPPRECLSSVVQRKKNVPTAELAIEGQPGDVFAYEISKKDGTAVAGKSEPFGDVQRSAIFTTGVRNDEIKLVTISVTGRIGIPGKCVITTIT</sequence>
<dbReference type="EMBL" id="JBHLZU010000010">
    <property type="protein sequence ID" value="MFB9904618.1"/>
    <property type="molecule type" value="Genomic_DNA"/>
</dbReference>
<dbReference type="RefSeq" id="WP_377851822.1">
    <property type="nucleotide sequence ID" value="NZ_JBHLZU010000010.1"/>
</dbReference>
<comment type="caution">
    <text evidence="3">The sequence shown here is derived from an EMBL/GenBank/DDBJ whole genome shotgun (WGS) entry which is preliminary data.</text>
</comment>
<reference evidence="3 4" key="1">
    <citation type="submission" date="2024-09" db="EMBL/GenBank/DDBJ databases">
        <authorList>
            <person name="Sun Q."/>
            <person name="Mori K."/>
        </authorList>
    </citation>
    <scope>NUCLEOTIDE SEQUENCE [LARGE SCALE GENOMIC DNA]</scope>
    <source>
        <strain evidence="3 4">TBRC 7907</strain>
    </source>
</reference>
<evidence type="ECO:0000313" key="4">
    <source>
        <dbReference type="Proteomes" id="UP001589693"/>
    </source>
</evidence>
<feature type="compositionally biased region" description="Low complexity" evidence="1">
    <location>
        <begin position="24"/>
        <end position="46"/>
    </location>
</feature>
<feature type="signal peptide" evidence="2">
    <location>
        <begin position="1"/>
        <end position="27"/>
    </location>
</feature>
<keyword evidence="4" id="KW-1185">Reference proteome</keyword>
<name>A0ABV5ZWL4_9PSEU</name>
<evidence type="ECO:0000256" key="1">
    <source>
        <dbReference type="SAM" id="MobiDB-lite"/>
    </source>
</evidence>
<proteinExistence type="predicted"/>
<feature type="chain" id="PRO_5046830263" evidence="2">
    <location>
        <begin position="28"/>
        <end position="150"/>
    </location>
</feature>
<evidence type="ECO:0000313" key="3">
    <source>
        <dbReference type="EMBL" id="MFB9904618.1"/>
    </source>
</evidence>
<organism evidence="3 4">
    <name type="scientific">Allokutzneria oryzae</name>
    <dbReference type="NCBI Taxonomy" id="1378989"/>
    <lineage>
        <taxon>Bacteria</taxon>
        <taxon>Bacillati</taxon>
        <taxon>Actinomycetota</taxon>
        <taxon>Actinomycetes</taxon>
        <taxon>Pseudonocardiales</taxon>
        <taxon>Pseudonocardiaceae</taxon>
        <taxon>Allokutzneria</taxon>
    </lineage>
</organism>
<dbReference type="Proteomes" id="UP001589693">
    <property type="component" value="Unassembled WGS sequence"/>
</dbReference>